<dbReference type="EMBL" id="GBRH01216242">
    <property type="protein sequence ID" value="JAD81653.1"/>
    <property type="molecule type" value="Transcribed_RNA"/>
</dbReference>
<dbReference type="InterPro" id="IPR015955">
    <property type="entry name" value="Lactate_DH/Glyco_Ohase_4_C"/>
</dbReference>
<dbReference type="GO" id="GO:0016616">
    <property type="term" value="F:oxidoreductase activity, acting on the CH-OH group of donors, NAD or NADP as acceptor"/>
    <property type="evidence" value="ECO:0007669"/>
    <property type="project" value="InterPro"/>
</dbReference>
<organism evidence="1">
    <name type="scientific">Arundo donax</name>
    <name type="common">Giant reed</name>
    <name type="synonym">Donax arundinaceus</name>
    <dbReference type="NCBI Taxonomy" id="35708"/>
    <lineage>
        <taxon>Eukaryota</taxon>
        <taxon>Viridiplantae</taxon>
        <taxon>Streptophyta</taxon>
        <taxon>Embryophyta</taxon>
        <taxon>Tracheophyta</taxon>
        <taxon>Spermatophyta</taxon>
        <taxon>Magnoliopsida</taxon>
        <taxon>Liliopsida</taxon>
        <taxon>Poales</taxon>
        <taxon>Poaceae</taxon>
        <taxon>PACMAD clade</taxon>
        <taxon>Arundinoideae</taxon>
        <taxon>Arundineae</taxon>
        <taxon>Arundo</taxon>
    </lineage>
</organism>
<dbReference type="Gene3D" id="3.90.110.10">
    <property type="entry name" value="Lactate dehydrogenase/glycoside hydrolase, family 4, C-terminal"/>
    <property type="match status" value="1"/>
</dbReference>
<reference evidence="1" key="1">
    <citation type="submission" date="2014-09" db="EMBL/GenBank/DDBJ databases">
        <authorList>
            <person name="Magalhaes I.L.F."/>
            <person name="Oliveira U."/>
            <person name="Santos F.R."/>
            <person name="Vidigal T.H.D.A."/>
            <person name="Brescovit A.D."/>
            <person name="Santos A.J."/>
        </authorList>
    </citation>
    <scope>NUCLEOTIDE SEQUENCE</scope>
    <source>
        <tissue evidence="1">Shoot tissue taken approximately 20 cm above the soil surface</tissue>
    </source>
</reference>
<dbReference type="AlphaFoldDB" id="A0A0A9D4Q0"/>
<name>A0A0A9D4Q0_ARUDO</name>
<sequence>MAFAAAKFGDACLRAMRGDAGIVECSYVASEVTSDEICLFLLHIIQRPKIESSDYLTCCTYFRFTWY</sequence>
<accession>A0A0A9D4Q0</accession>
<proteinExistence type="predicted"/>
<reference evidence="1" key="2">
    <citation type="journal article" date="2015" name="Data Brief">
        <title>Shoot transcriptome of the giant reed, Arundo donax.</title>
        <authorList>
            <person name="Barrero R.A."/>
            <person name="Guerrero F.D."/>
            <person name="Moolhuijzen P."/>
            <person name="Goolsby J.A."/>
            <person name="Tidwell J."/>
            <person name="Bellgard S.E."/>
            <person name="Bellgard M.I."/>
        </authorList>
    </citation>
    <scope>NUCLEOTIDE SEQUENCE</scope>
    <source>
        <tissue evidence="1">Shoot tissue taken approximately 20 cm above the soil surface</tissue>
    </source>
</reference>
<evidence type="ECO:0000313" key="1">
    <source>
        <dbReference type="EMBL" id="JAD81653.1"/>
    </source>
</evidence>
<protein>
    <submittedName>
        <fullName evidence="1">Malate dehydrogenase, glyoxysomal</fullName>
    </submittedName>
</protein>